<sequence length="837" mass="90815">MRNFYITLVLCFFALNSWSQEYLRMIEVGTYTVQEIQAEAEAYFATVGTERGKGYNPYKRWEYNALRNMDENGMLKTPEFYYNELQNYNNYLNQNGFNSRSTAADTGNWEQLGPTSWNATSGWNPGVGRITSIAVDKTNINHIIVGANTGGVWKTTNGGTTWTVLTDNLSNLNVYALAIDPTNSSTYFWGSTNGSIFRSTDAGSTWSLISITGGGTVNKILIDPNNTTKMYCSVQGGGIYKSTTSGTTWSLIDSGATNGYDVEFKPGDTNTIYASGSQVYKSTDGGATFTTISGFNSGPKMIGVSDNDPSVVYVLEANSGAFGGFYRSSDSGSTFLMLNHSGKNYFGYSSNPEDPGDVGRGQAPRDMDIAVNPANVNDVHIAGINSWRSTDGGISFSITSQWTPGGAASGNIGYCHADIDIMEYIGSKLYIGSDGGIYVANNPTVVNNSYYTDLTAGLGIRQFYKIGISQSSPVIVSGGAQDNGTSVYTTAGTWRDWLGADGMESFVDKNNNNILYGTSQNGSLYKSTNGGNSYFGLSEPDGKSGNWITPFEQDPNTQDVIYSGYDQVYKSTNGGASWTAISQNFGSNLDHLKIAPSSSFTMYAARGSNLYRTFLGGAGGNWSQVTGFIGTINSIAVHPTDDNKIAIATSGTQKVYVSTNAGTSWTSYRFDLPNFSALALAWSPNGNDGLYLGMNYGVYYIDNTTGNSWKPFSNNLPNVQISELEINTVENKIYAATYGRGLWRSPLFDPNLSVGEFELDNISLYPNPAAKEVNISWSKNEDVSIRIFNSLGKLMYYSKSATLNSTFKIDVSQYASGLYFVKINNETGVVTKKLIVE</sequence>
<name>A0A8J2TRE5_9FLAO</name>
<gene>
    <name evidence="3" type="ORF">GCM10011531_23870</name>
</gene>
<feature type="domain" description="Secretion system C-terminal sorting" evidence="2">
    <location>
        <begin position="764"/>
        <end position="836"/>
    </location>
</feature>
<dbReference type="NCBIfam" id="TIGR04183">
    <property type="entry name" value="Por_Secre_tail"/>
    <property type="match status" value="1"/>
</dbReference>
<dbReference type="EMBL" id="BMIC01000006">
    <property type="protein sequence ID" value="GFZ91392.1"/>
    <property type="molecule type" value="Genomic_DNA"/>
</dbReference>
<dbReference type="RefSeq" id="WP_188606626.1">
    <property type="nucleotide sequence ID" value="NZ_BMIC01000006.1"/>
</dbReference>
<comment type="caution">
    <text evidence="3">The sequence shown here is derived from an EMBL/GenBank/DDBJ whole genome shotgun (WGS) entry which is preliminary data.</text>
</comment>
<accession>A0A8J2TRE5</accession>
<dbReference type="Gene3D" id="2.130.10.10">
    <property type="entry name" value="YVTN repeat-like/Quinoprotein amine dehydrogenase"/>
    <property type="match status" value="4"/>
</dbReference>
<reference evidence="3 4" key="1">
    <citation type="journal article" date="2014" name="Int. J. Syst. Evol. Microbiol.">
        <title>Complete genome sequence of Corynebacterium casei LMG S-19264T (=DSM 44701T), isolated from a smear-ripened cheese.</title>
        <authorList>
            <consortium name="US DOE Joint Genome Institute (JGI-PGF)"/>
            <person name="Walter F."/>
            <person name="Albersmeier A."/>
            <person name="Kalinowski J."/>
            <person name="Ruckert C."/>
        </authorList>
    </citation>
    <scope>NUCLEOTIDE SEQUENCE [LARGE SCALE GENOMIC DNA]</scope>
    <source>
        <strain evidence="3 4">CGMCC 1.15295</strain>
    </source>
</reference>
<dbReference type="SUPFAM" id="SSF110296">
    <property type="entry name" value="Oligoxyloglucan reducing end-specific cellobiohydrolase"/>
    <property type="match status" value="2"/>
</dbReference>
<dbReference type="InterPro" id="IPR015943">
    <property type="entry name" value="WD40/YVTN_repeat-like_dom_sf"/>
</dbReference>
<dbReference type="InterPro" id="IPR026444">
    <property type="entry name" value="Secre_tail"/>
</dbReference>
<dbReference type="Proteomes" id="UP000598120">
    <property type="component" value="Unassembled WGS sequence"/>
</dbReference>
<dbReference type="GO" id="GO:0010411">
    <property type="term" value="P:xyloglucan metabolic process"/>
    <property type="evidence" value="ECO:0007669"/>
    <property type="project" value="TreeGrafter"/>
</dbReference>
<keyword evidence="4" id="KW-1185">Reference proteome</keyword>
<evidence type="ECO:0000256" key="1">
    <source>
        <dbReference type="ARBA" id="ARBA00022729"/>
    </source>
</evidence>
<proteinExistence type="predicted"/>
<dbReference type="PANTHER" id="PTHR43739:SF5">
    <property type="entry name" value="EXO-ALPHA-SIALIDASE"/>
    <property type="match status" value="1"/>
</dbReference>
<evidence type="ECO:0000313" key="4">
    <source>
        <dbReference type="Proteomes" id="UP000598120"/>
    </source>
</evidence>
<protein>
    <recommendedName>
        <fullName evidence="2">Secretion system C-terminal sorting domain-containing protein</fullName>
    </recommendedName>
</protein>
<dbReference type="AlphaFoldDB" id="A0A8J2TRE5"/>
<dbReference type="PANTHER" id="PTHR43739">
    <property type="entry name" value="XYLOGLUCANASE (EUROFUNG)"/>
    <property type="match status" value="1"/>
</dbReference>
<organism evidence="3 4">
    <name type="scientific">Aquaticitalea lipolytica</name>
    <dbReference type="NCBI Taxonomy" id="1247562"/>
    <lineage>
        <taxon>Bacteria</taxon>
        <taxon>Pseudomonadati</taxon>
        <taxon>Bacteroidota</taxon>
        <taxon>Flavobacteriia</taxon>
        <taxon>Flavobacteriales</taxon>
        <taxon>Flavobacteriaceae</taxon>
        <taxon>Aquaticitalea</taxon>
    </lineage>
</organism>
<evidence type="ECO:0000259" key="2">
    <source>
        <dbReference type="Pfam" id="PF18962"/>
    </source>
</evidence>
<dbReference type="InterPro" id="IPR052025">
    <property type="entry name" value="Xyloglucanase_GH74"/>
</dbReference>
<dbReference type="Pfam" id="PF18962">
    <property type="entry name" value="Por_Secre_tail"/>
    <property type="match status" value="1"/>
</dbReference>
<evidence type="ECO:0000313" key="3">
    <source>
        <dbReference type="EMBL" id="GFZ91392.1"/>
    </source>
</evidence>
<keyword evidence="1" id="KW-0732">Signal</keyword>